<dbReference type="PROSITE" id="PS50011">
    <property type="entry name" value="PROTEIN_KINASE_DOM"/>
    <property type="match status" value="1"/>
</dbReference>
<comment type="caution">
    <text evidence="2">The sequence shown here is derived from an EMBL/GenBank/DDBJ whole genome shotgun (WGS) entry which is preliminary data.</text>
</comment>
<name>A0ABW1T681_9ACTN</name>
<dbReference type="Proteomes" id="UP001596138">
    <property type="component" value="Unassembled WGS sequence"/>
</dbReference>
<dbReference type="Gene3D" id="3.30.200.20">
    <property type="entry name" value="Phosphorylase Kinase, domain 1"/>
    <property type="match status" value="1"/>
</dbReference>
<dbReference type="Gene3D" id="1.10.510.10">
    <property type="entry name" value="Transferase(Phosphotransferase) domain 1"/>
    <property type="match status" value="1"/>
</dbReference>
<organism evidence="2 3">
    <name type="scientific">Longivirga aurantiaca</name>
    <dbReference type="NCBI Taxonomy" id="1837743"/>
    <lineage>
        <taxon>Bacteria</taxon>
        <taxon>Bacillati</taxon>
        <taxon>Actinomycetota</taxon>
        <taxon>Actinomycetes</taxon>
        <taxon>Sporichthyales</taxon>
        <taxon>Sporichthyaceae</taxon>
        <taxon>Longivirga</taxon>
    </lineage>
</organism>
<accession>A0ABW1T681</accession>
<feature type="domain" description="Protein kinase" evidence="1">
    <location>
        <begin position="30"/>
        <end position="190"/>
    </location>
</feature>
<gene>
    <name evidence="2" type="ORF">ACFQGU_17850</name>
</gene>
<dbReference type="InterPro" id="IPR000719">
    <property type="entry name" value="Prot_kinase_dom"/>
</dbReference>
<dbReference type="EMBL" id="JBHSTI010000069">
    <property type="protein sequence ID" value="MFC6239739.1"/>
    <property type="molecule type" value="Genomic_DNA"/>
</dbReference>
<sequence>MAGTRGGRGSRGTRTGATPLVPDLVVLGRYRLVDRVADNGGTSLWRGVDDRLRRPVAVRFMAIDDALADDLRLAAARASRVTDRRAVAVLDIDSDLVTEKLVIVTEWLAGTTLGDLIASRGGEPMPARQSALIALEVARFLAAADEEGVPHGRIRPNCVIVTDTGEVRVRGLGVDSVLYGVDPGDDPIAA</sequence>
<proteinExistence type="predicted"/>
<protein>
    <recommendedName>
        <fullName evidence="1">Protein kinase domain-containing protein</fullName>
    </recommendedName>
</protein>
<feature type="non-terminal residue" evidence="2">
    <location>
        <position position="190"/>
    </location>
</feature>
<keyword evidence="3" id="KW-1185">Reference proteome</keyword>
<evidence type="ECO:0000313" key="3">
    <source>
        <dbReference type="Proteomes" id="UP001596138"/>
    </source>
</evidence>
<evidence type="ECO:0000259" key="1">
    <source>
        <dbReference type="PROSITE" id="PS50011"/>
    </source>
</evidence>
<reference evidence="3" key="1">
    <citation type="journal article" date="2019" name="Int. J. Syst. Evol. Microbiol.">
        <title>The Global Catalogue of Microorganisms (GCM) 10K type strain sequencing project: providing services to taxonomists for standard genome sequencing and annotation.</title>
        <authorList>
            <consortium name="The Broad Institute Genomics Platform"/>
            <consortium name="The Broad Institute Genome Sequencing Center for Infectious Disease"/>
            <person name="Wu L."/>
            <person name="Ma J."/>
        </authorList>
    </citation>
    <scope>NUCLEOTIDE SEQUENCE [LARGE SCALE GENOMIC DNA]</scope>
    <source>
        <strain evidence="3">CGMCC 4.7317</strain>
    </source>
</reference>
<evidence type="ECO:0000313" key="2">
    <source>
        <dbReference type="EMBL" id="MFC6239739.1"/>
    </source>
</evidence>
<dbReference type="SUPFAM" id="SSF56112">
    <property type="entry name" value="Protein kinase-like (PK-like)"/>
    <property type="match status" value="1"/>
</dbReference>
<dbReference type="InterPro" id="IPR011009">
    <property type="entry name" value="Kinase-like_dom_sf"/>
</dbReference>